<evidence type="ECO:0000256" key="5">
    <source>
        <dbReference type="ARBA" id="ARBA00022645"/>
    </source>
</evidence>
<dbReference type="Pfam" id="PF00905">
    <property type="entry name" value="Transpeptidase"/>
    <property type="match status" value="1"/>
</dbReference>
<dbReference type="SUPFAM" id="SSF56601">
    <property type="entry name" value="beta-lactamase/transpeptidase-like"/>
    <property type="match status" value="1"/>
</dbReference>
<comment type="pathway">
    <text evidence="16">Cell wall biogenesis; peptidoglycan biosynthesis.</text>
</comment>
<evidence type="ECO:0000256" key="1">
    <source>
        <dbReference type="ARBA" id="ARBA00004370"/>
    </source>
</evidence>
<evidence type="ECO:0000256" key="12">
    <source>
        <dbReference type="ARBA" id="ARBA00023136"/>
    </source>
</evidence>
<keyword evidence="12 16" id="KW-0472">Membrane</keyword>
<evidence type="ECO:0000259" key="18">
    <source>
        <dbReference type="Pfam" id="PF00905"/>
    </source>
</evidence>
<dbReference type="GO" id="GO:0008955">
    <property type="term" value="F:peptidoglycan glycosyltransferase activity"/>
    <property type="evidence" value="ECO:0007669"/>
    <property type="project" value="InterPro"/>
</dbReference>
<reference evidence="20 21" key="1">
    <citation type="submission" date="2019-11" db="EMBL/GenBank/DDBJ databases">
        <title>Whole-genome sequence of the anaerobic purple sulfur bacterium Allochromatium palmeri DSM 15591.</title>
        <authorList>
            <person name="Kyndt J.A."/>
            <person name="Meyer T.E."/>
        </authorList>
    </citation>
    <scope>NUCLEOTIDE SEQUENCE [LARGE SCALE GENOMIC DNA]</scope>
    <source>
        <strain evidence="20 21">DSM 15591</strain>
    </source>
</reference>
<evidence type="ECO:0000313" key="21">
    <source>
        <dbReference type="Proteomes" id="UP000434044"/>
    </source>
</evidence>
<comment type="subcellular location">
    <subcellularLocation>
        <location evidence="1">Membrane</location>
    </subcellularLocation>
</comment>
<evidence type="ECO:0000256" key="2">
    <source>
        <dbReference type="ARBA" id="ARBA00022475"/>
    </source>
</evidence>
<dbReference type="InterPro" id="IPR037532">
    <property type="entry name" value="FtsI_transpept"/>
</dbReference>
<evidence type="ECO:0000256" key="11">
    <source>
        <dbReference type="ARBA" id="ARBA00022989"/>
    </source>
</evidence>
<keyword evidence="9 16" id="KW-0133">Cell shape</keyword>
<dbReference type="GO" id="GO:0043093">
    <property type="term" value="P:FtsZ-dependent cytokinesis"/>
    <property type="evidence" value="ECO:0007669"/>
    <property type="project" value="UniProtKB-UniRule"/>
</dbReference>
<dbReference type="GO" id="GO:0005886">
    <property type="term" value="C:plasma membrane"/>
    <property type="evidence" value="ECO:0007669"/>
    <property type="project" value="UniProtKB-UniRule"/>
</dbReference>
<dbReference type="PANTHER" id="PTHR30627">
    <property type="entry name" value="PEPTIDOGLYCAN D,D-TRANSPEPTIDASE"/>
    <property type="match status" value="1"/>
</dbReference>
<dbReference type="PANTHER" id="PTHR30627:SF1">
    <property type="entry name" value="PEPTIDOGLYCAN D,D-TRANSPEPTIDASE FTSI"/>
    <property type="match status" value="1"/>
</dbReference>
<evidence type="ECO:0000256" key="3">
    <source>
        <dbReference type="ARBA" id="ARBA00022519"/>
    </source>
</evidence>
<dbReference type="RefSeq" id="WP_155450576.1">
    <property type="nucleotide sequence ID" value="NZ_WNKT01000029.1"/>
</dbReference>
<dbReference type="UniPathway" id="UPA00219"/>
<keyword evidence="2 16" id="KW-1003">Cell membrane</keyword>
<keyword evidence="14 16" id="KW-0131">Cell cycle</keyword>
<dbReference type="GO" id="GO:0071555">
    <property type="term" value="P:cell wall organization"/>
    <property type="evidence" value="ECO:0007669"/>
    <property type="project" value="UniProtKB-KW"/>
</dbReference>
<keyword evidence="4 16" id="KW-0132">Cell division</keyword>
<keyword evidence="11 16" id="KW-1133">Transmembrane helix</keyword>
<evidence type="ECO:0000256" key="7">
    <source>
        <dbReference type="ARBA" id="ARBA00022692"/>
    </source>
</evidence>
<dbReference type="InterPro" id="IPR012338">
    <property type="entry name" value="Beta-lactam/transpept-like"/>
</dbReference>
<feature type="domain" description="Penicillin-binding protein transpeptidase" evidence="18">
    <location>
        <begin position="263"/>
        <end position="565"/>
    </location>
</feature>
<dbReference type="Gene3D" id="3.40.710.10">
    <property type="entry name" value="DD-peptidase/beta-lactamase superfamily"/>
    <property type="match status" value="1"/>
</dbReference>
<keyword evidence="7 16" id="KW-0812">Transmembrane</keyword>
<dbReference type="Gene3D" id="3.30.450.330">
    <property type="match status" value="1"/>
</dbReference>
<comment type="function">
    <text evidence="16">Catalyzes cross-linking of the peptidoglycan cell wall at the division septum.</text>
</comment>
<evidence type="ECO:0000256" key="17">
    <source>
        <dbReference type="SAM" id="MobiDB-lite"/>
    </source>
</evidence>
<evidence type="ECO:0000256" key="4">
    <source>
        <dbReference type="ARBA" id="ARBA00022618"/>
    </source>
</evidence>
<dbReference type="Pfam" id="PF03717">
    <property type="entry name" value="PBP_dimer"/>
    <property type="match status" value="1"/>
</dbReference>
<dbReference type="GO" id="GO:0009252">
    <property type="term" value="P:peptidoglycan biosynthetic process"/>
    <property type="evidence" value="ECO:0007669"/>
    <property type="project" value="UniProtKB-UniRule"/>
</dbReference>
<dbReference type="InterPro" id="IPR050515">
    <property type="entry name" value="Beta-lactam/transpept"/>
</dbReference>
<dbReference type="InterPro" id="IPR005311">
    <property type="entry name" value="PBP_dimer"/>
</dbReference>
<comment type="caution">
    <text evidence="20">The sequence shown here is derived from an EMBL/GenBank/DDBJ whole genome shotgun (WGS) entry which is preliminary data.</text>
</comment>
<evidence type="ECO:0000259" key="19">
    <source>
        <dbReference type="Pfam" id="PF03717"/>
    </source>
</evidence>
<proteinExistence type="inferred from homology"/>
<comment type="catalytic activity">
    <reaction evidence="16">
        <text>Preferential cleavage: (Ac)2-L-Lys-D-Ala-|-D-Ala. Also transpeptidation of peptidyl-alanyl moieties that are N-acyl substituents of D-alanine.</text>
        <dbReference type="EC" id="3.4.16.4"/>
    </reaction>
</comment>
<organism evidence="20 21">
    <name type="scientific">Allochromatium palmeri</name>
    <dbReference type="NCBI Taxonomy" id="231048"/>
    <lineage>
        <taxon>Bacteria</taxon>
        <taxon>Pseudomonadati</taxon>
        <taxon>Pseudomonadota</taxon>
        <taxon>Gammaproteobacteria</taxon>
        <taxon>Chromatiales</taxon>
        <taxon>Chromatiaceae</taxon>
        <taxon>Allochromatium</taxon>
    </lineage>
</organism>
<dbReference type="Gene3D" id="3.90.1310.10">
    <property type="entry name" value="Penicillin-binding protein 2a (Domain 2)"/>
    <property type="match status" value="1"/>
</dbReference>
<dbReference type="AlphaFoldDB" id="A0A6N8EHM4"/>
<evidence type="ECO:0000256" key="8">
    <source>
        <dbReference type="ARBA" id="ARBA00022801"/>
    </source>
</evidence>
<keyword evidence="21" id="KW-1185">Reference proteome</keyword>
<dbReference type="GO" id="GO:0006508">
    <property type="term" value="P:proteolysis"/>
    <property type="evidence" value="ECO:0007669"/>
    <property type="project" value="UniProtKB-KW"/>
</dbReference>
<feature type="domain" description="Penicillin-binding protein dimerisation" evidence="19">
    <location>
        <begin position="70"/>
        <end position="221"/>
    </location>
</feature>
<feature type="active site" description="Acyl-ester intermediate" evidence="16">
    <location>
        <position position="310"/>
    </location>
</feature>
<dbReference type="Proteomes" id="UP000434044">
    <property type="component" value="Unassembled WGS sequence"/>
</dbReference>
<dbReference type="SUPFAM" id="SSF56519">
    <property type="entry name" value="Penicillin binding protein dimerisation domain"/>
    <property type="match status" value="1"/>
</dbReference>
<keyword evidence="13 16" id="KW-0717">Septation</keyword>
<feature type="region of interest" description="Disordered" evidence="17">
    <location>
        <begin position="280"/>
        <end position="301"/>
    </location>
</feature>
<dbReference type="EC" id="3.4.16.4" evidence="16"/>
<evidence type="ECO:0000256" key="6">
    <source>
        <dbReference type="ARBA" id="ARBA00022670"/>
    </source>
</evidence>
<keyword evidence="8 16" id="KW-0378">Hydrolase</keyword>
<name>A0A6N8EHM4_9GAMM</name>
<dbReference type="InterPro" id="IPR001460">
    <property type="entry name" value="PCN-bd_Tpept"/>
</dbReference>
<dbReference type="GO" id="GO:0008360">
    <property type="term" value="P:regulation of cell shape"/>
    <property type="evidence" value="ECO:0007669"/>
    <property type="project" value="UniProtKB-KW"/>
</dbReference>
<dbReference type="GO" id="GO:0008658">
    <property type="term" value="F:penicillin binding"/>
    <property type="evidence" value="ECO:0007669"/>
    <property type="project" value="InterPro"/>
</dbReference>
<sequence length="593" mass="65423">MTVSNRRSRRPLPAPQPRRMPNFVLRRRLLVGLLSLAFVMLVSGVFYRQVIQTEFLQREGEARYLRDAVIPARRGMITDRNGEPLAVSTPVETVWAEPRKLINHLDAIPALAGALGMDAAFLRDRIESNRDKGFLYVKRRVTFDEARAVREVIAQHKIEGVDFDSEYRRFYPGAEVFAHVIGFTNIEDRGQEGIELAYDKVLKAEPGLQRVIRDGRKRTVQQVEQVSPPHPGHDLVLTLDRRLQYLAYRELKAAVTEHKAKGGTLVVLDVATGEVLAMVNQPSFNPNSDRSGGSERRRNRAVTDVLEPGSTLKPFVVAAALEKKVITPASRFSTAPYNIGRNVVRDVHNYGTLDVTGIITKSSNVGSVKIAQLMSYGDLWTLYDQLGFGHSTGVGFPGESRGILRHYSTWRPFEHATHAFGYGLSVTSLQLAQAYLVLAADGVKRPVTLFKRDPLTPVSATSEEARLLSQSTTRRLRAMMETVVSEQGTARQAMIAGYHAAGKTGTAKKSAGKAGYSSNRYQSVFAGFVPADRPRFVMVVMIDEPGAGAYYGGVVAAPVFQKVMEGALRLFNVSPDDPEPSMMLAQQAQGATP</sequence>
<dbReference type="HAMAP" id="MF_02080">
    <property type="entry name" value="FtsI_transpept"/>
    <property type="match status" value="1"/>
</dbReference>
<accession>A0A6N8EHM4</accession>
<dbReference type="OrthoDB" id="9766847at2"/>
<keyword evidence="3 16" id="KW-0997">Cell inner membrane</keyword>
<gene>
    <name evidence="16" type="primary">ftsI</name>
    <name evidence="20" type="ORF">GJ668_13020</name>
</gene>
<dbReference type="InterPro" id="IPR036138">
    <property type="entry name" value="PBP_dimer_sf"/>
</dbReference>
<evidence type="ECO:0000313" key="20">
    <source>
        <dbReference type="EMBL" id="MTW22007.1"/>
    </source>
</evidence>
<evidence type="ECO:0000256" key="15">
    <source>
        <dbReference type="ARBA" id="ARBA00023316"/>
    </source>
</evidence>
<evidence type="ECO:0000256" key="16">
    <source>
        <dbReference type="HAMAP-Rule" id="MF_02080"/>
    </source>
</evidence>
<comment type="similarity">
    <text evidence="16">Belongs to the transpeptidase family. FtsI subfamily.</text>
</comment>
<keyword evidence="15 16" id="KW-0961">Cell wall biogenesis/degradation</keyword>
<keyword evidence="5 16" id="KW-0121">Carboxypeptidase</keyword>
<dbReference type="EMBL" id="WNKT01000029">
    <property type="protein sequence ID" value="MTW22007.1"/>
    <property type="molecule type" value="Genomic_DNA"/>
</dbReference>
<evidence type="ECO:0000256" key="9">
    <source>
        <dbReference type="ARBA" id="ARBA00022960"/>
    </source>
</evidence>
<keyword evidence="10 16" id="KW-0573">Peptidoglycan synthesis</keyword>
<keyword evidence="6 16" id="KW-0645">Protease</keyword>
<evidence type="ECO:0000256" key="14">
    <source>
        <dbReference type="ARBA" id="ARBA00023306"/>
    </source>
</evidence>
<evidence type="ECO:0000256" key="10">
    <source>
        <dbReference type="ARBA" id="ARBA00022984"/>
    </source>
</evidence>
<protein>
    <recommendedName>
        <fullName evidence="16">Peptidoglycan D,D-transpeptidase FtsI</fullName>
        <ecNumber evidence="16">3.4.16.4</ecNumber>
    </recommendedName>
    <alternativeName>
        <fullName evidence="16">Penicillin-binding protein 3</fullName>
        <shortName evidence="16">PBP-3</shortName>
    </alternativeName>
</protein>
<dbReference type="GO" id="GO:0000917">
    <property type="term" value="P:division septum assembly"/>
    <property type="evidence" value="ECO:0007669"/>
    <property type="project" value="UniProtKB-KW"/>
</dbReference>
<dbReference type="GO" id="GO:0009002">
    <property type="term" value="F:serine-type D-Ala-D-Ala carboxypeptidase activity"/>
    <property type="evidence" value="ECO:0007669"/>
    <property type="project" value="UniProtKB-UniRule"/>
</dbReference>
<evidence type="ECO:0000256" key="13">
    <source>
        <dbReference type="ARBA" id="ARBA00023210"/>
    </source>
</evidence>
<feature type="compositionally biased region" description="Polar residues" evidence="17">
    <location>
        <begin position="280"/>
        <end position="291"/>
    </location>
</feature>